<dbReference type="EMBL" id="CP007032">
    <property type="protein sequence ID" value="AHF08369.1"/>
    <property type="molecule type" value="Genomic_DNA"/>
</dbReference>
<gene>
    <name evidence="1" type="ORF">DESME_01005</name>
</gene>
<evidence type="ECO:0000313" key="2">
    <source>
        <dbReference type="Proteomes" id="UP000010847"/>
    </source>
</evidence>
<dbReference type="RefSeq" id="WP_006716249.1">
    <property type="nucleotide sequence ID" value="NZ_CP007032.1"/>
</dbReference>
<dbReference type="HOGENOM" id="CLU_1123141_0_0_9"/>
<accession>W0EGP0</accession>
<organism evidence="1 2">
    <name type="scientific">Desulfitobacterium metallireducens DSM 15288</name>
    <dbReference type="NCBI Taxonomy" id="871968"/>
    <lineage>
        <taxon>Bacteria</taxon>
        <taxon>Bacillati</taxon>
        <taxon>Bacillota</taxon>
        <taxon>Clostridia</taxon>
        <taxon>Eubacteriales</taxon>
        <taxon>Desulfitobacteriaceae</taxon>
        <taxon>Desulfitobacterium</taxon>
    </lineage>
</organism>
<evidence type="ECO:0000313" key="1">
    <source>
        <dbReference type="EMBL" id="AHF08369.1"/>
    </source>
</evidence>
<reference evidence="1 2" key="1">
    <citation type="submission" date="2013-12" db="EMBL/GenBank/DDBJ databases">
        <authorList>
            <consortium name="DOE Joint Genome Institute"/>
            <person name="Smidt H."/>
            <person name="Huntemann M."/>
            <person name="Han J."/>
            <person name="Chen A."/>
            <person name="Kyrpides N."/>
            <person name="Mavromatis K."/>
            <person name="Markowitz V."/>
            <person name="Palaniappan K."/>
            <person name="Ivanova N."/>
            <person name="Schaumberg A."/>
            <person name="Pati A."/>
            <person name="Liolios K."/>
            <person name="Nordberg H.P."/>
            <person name="Cantor M.N."/>
            <person name="Hua S.X."/>
            <person name="Woyke T."/>
        </authorList>
    </citation>
    <scope>NUCLEOTIDE SEQUENCE [LARGE SCALE GENOMIC DNA]</scope>
    <source>
        <strain evidence="2">DSM 15288</strain>
    </source>
</reference>
<protein>
    <submittedName>
        <fullName evidence="1">Uncharacterized protein</fullName>
    </submittedName>
</protein>
<dbReference type="Proteomes" id="UP000010847">
    <property type="component" value="Chromosome"/>
</dbReference>
<dbReference type="KEGG" id="dmt:DESME_01005"/>
<dbReference type="InterPro" id="IPR046905">
    <property type="entry name" value="ABC-3C_MC1"/>
</dbReference>
<dbReference type="AlphaFoldDB" id="W0EGP0"/>
<dbReference type="STRING" id="871968.DESME_01005"/>
<name>W0EGP0_9FIRM</name>
<sequence>MNNIVSLISNALKDIGLRKYPNMNDYCAEFPGEYTLFVPDEDAHQQYLVIQNLIWDDSLDPSRWLLYQKPLYDILSKLIDKSEFHKNVSILVCVLNSGNKDPDKLERFILHLEEDIDYFKKLVLVYNANSATELNNAYKQSSMDFLSFVRKELRSYPDIEEALENPSQKLLLHLLIKLPLIQLPVVDYEPPSIEIMLEENITDGVLISAKSLLDKVDIREINEISLPEQEDQIEGFLDKWDCSEELA</sequence>
<keyword evidence="2" id="KW-1185">Reference proteome</keyword>
<proteinExistence type="predicted"/>
<dbReference type="Pfam" id="PF20289">
    <property type="entry name" value="MComp1"/>
    <property type="match status" value="1"/>
</dbReference>